<sequence>MSYLEYVGIMMDIRIIHKSPTSGCTEANAWAASATLVLFALLAHISGSIFDAFKFKRQEYMIGNNNESIYY</sequence>
<evidence type="ECO:0000256" key="1">
    <source>
        <dbReference type="SAM" id="Phobius"/>
    </source>
</evidence>
<keyword evidence="1" id="KW-0812">Transmembrane</keyword>
<proteinExistence type="predicted"/>
<dbReference type="HOGENOM" id="CLU_2741316_0_0_1"/>
<evidence type="ECO:0000313" key="2">
    <source>
        <dbReference type="EMBL" id="ESA16755.1"/>
    </source>
</evidence>
<name>U9U8P4_RHIID</name>
<reference evidence="2" key="1">
    <citation type="submission" date="2013-07" db="EMBL/GenBank/DDBJ databases">
        <title>The genome of an arbuscular mycorrhizal fungus provides insights into the evolution of the oldest plant symbiosis.</title>
        <authorList>
            <consortium name="DOE Joint Genome Institute"/>
            <person name="Tisserant E."/>
            <person name="Malbreil M."/>
            <person name="Kuo A."/>
            <person name="Kohler A."/>
            <person name="Symeonidi A."/>
            <person name="Balestrini R."/>
            <person name="Charron P."/>
            <person name="Duensing N."/>
            <person name="Frei-dit-Frey N."/>
            <person name="Gianinazzi-Pearson V."/>
            <person name="Gilbert B."/>
            <person name="Handa Y."/>
            <person name="Hijri M."/>
            <person name="Kaul R."/>
            <person name="Kawaguchi M."/>
            <person name="Krajinski F."/>
            <person name="Lammers P."/>
            <person name="Lapierre D."/>
            <person name="Masclaux F.G."/>
            <person name="Murat C."/>
            <person name="Morin E."/>
            <person name="Ndikumana S."/>
            <person name="Pagni M."/>
            <person name="Petitpierre D."/>
            <person name="Requena N."/>
            <person name="Rosikiewicz P."/>
            <person name="Riley R."/>
            <person name="Saito K."/>
            <person name="San Clemente H."/>
            <person name="Shapiro H."/>
            <person name="van Tuinen D."/>
            <person name="Becard G."/>
            <person name="Bonfante P."/>
            <person name="Paszkowski U."/>
            <person name="Shachar-Hill Y."/>
            <person name="Young J.P."/>
            <person name="Sanders I.R."/>
            <person name="Henrissat B."/>
            <person name="Rensing S.A."/>
            <person name="Grigoriev I.V."/>
            <person name="Corradi N."/>
            <person name="Roux C."/>
            <person name="Martin F."/>
        </authorList>
    </citation>
    <scope>NUCLEOTIDE SEQUENCE</scope>
    <source>
        <strain evidence="2">DAOM 197198</strain>
    </source>
</reference>
<keyword evidence="1" id="KW-0472">Membrane</keyword>
<organism evidence="2">
    <name type="scientific">Rhizophagus irregularis (strain DAOM 181602 / DAOM 197198 / MUCL 43194)</name>
    <name type="common">Arbuscular mycorrhizal fungus</name>
    <name type="synonym">Glomus intraradices</name>
    <dbReference type="NCBI Taxonomy" id="747089"/>
    <lineage>
        <taxon>Eukaryota</taxon>
        <taxon>Fungi</taxon>
        <taxon>Fungi incertae sedis</taxon>
        <taxon>Mucoromycota</taxon>
        <taxon>Glomeromycotina</taxon>
        <taxon>Glomeromycetes</taxon>
        <taxon>Glomerales</taxon>
        <taxon>Glomeraceae</taxon>
        <taxon>Rhizophagus</taxon>
    </lineage>
</organism>
<feature type="transmembrane region" description="Helical" evidence="1">
    <location>
        <begin position="29"/>
        <end position="53"/>
    </location>
</feature>
<dbReference type="AlphaFoldDB" id="U9U8P4"/>
<gene>
    <name evidence="2" type="ORF">GLOINDRAFT_22501</name>
</gene>
<keyword evidence="1" id="KW-1133">Transmembrane helix</keyword>
<dbReference type="EMBL" id="KI280791">
    <property type="protein sequence ID" value="ESA16755.1"/>
    <property type="molecule type" value="Genomic_DNA"/>
</dbReference>
<accession>U9U8P4</accession>
<protein>
    <submittedName>
        <fullName evidence="2">Uncharacterized protein</fullName>
    </submittedName>
</protein>